<protein>
    <submittedName>
        <fullName evidence="3">OstA-like protein</fullName>
    </submittedName>
</protein>
<name>A0ABS9J380_9FLAO</name>
<accession>A0ABS9J380</accession>
<comment type="caution">
    <text evidence="3">The sequence shown here is derived from an EMBL/GenBank/DDBJ whole genome shotgun (WGS) entry which is preliminary data.</text>
</comment>
<feature type="compositionally biased region" description="Basic and acidic residues" evidence="1">
    <location>
        <begin position="586"/>
        <end position="599"/>
    </location>
</feature>
<feature type="domain" description="Organic solvent tolerance-like N-terminal" evidence="2">
    <location>
        <begin position="50"/>
        <end position="208"/>
    </location>
</feature>
<proteinExistence type="predicted"/>
<evidence type="ECO:0000256" key="1">
    <source>
        <dbReference type="SAM" id="MobiDB-lite"/>
    </source>
</evidence>
<organism evidence="3 4">
    <name type="scientific">Joostella atrarenae</name>
    <dbReference type="NCBI Taxonomy" id="679257"/>
    <lineage>
        <taxon>Bacteria</taxon>
        <taxon>Pseudomonadati</taxon>
        <taxon>Bacteroidota</taxon>
        <taxon>Flavobacteriia</taxon>
        <taxon>Flavobacteriales</taxon>
        <taxon>Flavobacteriaceae</taxon>
        <taxon>Joostella</taxon>
    </lineage>
</organism>
<reference evidence="3 4" key="1">
    <citation type="submission" date="2021-01" db="EMBL/GenBank/DDBJ databases">
        <title>Genome sequencing of Joostella atrarenae M1-2 (= KCTC 23194).</title>
        <authorList>
            <person name="Zakaria M.R."/>
            <person name="Lam M.Q."/>
            <person name="Chong C.S."/>
        </authorList>
    </citation>
    <scope>NUCLEOTIDE SEQUENCE [LARGE SCALE GENOMIC DNA]</scope>
    <source>
        <strain evidence="3 4">M1-2</strain>
    </source>
</reference>
<evidence type="ECO:0000313" key="4">
    <source>
        <dbReference type="Proteomes" id="UP000829517"/>
    </source>
</evidence>
<gene>
    <name evidence="3" type="ORF">JM658_08530</name>
</gene>
<dbReference type="Pfam" id="PF13100">
    <property type="entry name" value="OstA_2"/>
    <property type="match status" value="1"/>
</dbReference>
<feature type="region of interest" description="Disordered" evidence="1">
    <location>
        <begin position="569"/>
        <end position="627"/>
    </location>
</feature>
<dbReference type="Gene3D" id="2.60.450.10">
    <property type="entry name" value="Lipopolysaccharide (LPS) transport protein A like domain"/>
    <property type="match status" value="2"/>
</dbReference>
<dbReference type="EMBL" id="JAETXX010000004">
    <property type="protein sequence ID" value="MCF8714873.1"/>
    <property type="molecule type" value="Genomic_DNA"/>
</dbReference>
<dbReference type="Proteomes" id="UP000829517">
    <property type="component" value="Unassembled WGS sequence"/>
</dbReference>
<keyword evidence="4" id="KW-1185">Reference proteome</keyword>
<sequence>MFYKFFITIRYLTEKTLFLKQNYKRLTRIQTYICILLCCFTAVLSAQEKKEITIVHGGDFNKDEEKYPGASIFSKDSEQVQFEHQGIDLWCDLAIYYKKDNKIKAYGNVFFQQGDSIKMNSEYVDYDGTTKIAIAKENVVLRNNTMTLNTEELEFDRNTQEAFYENFGTVKDSANVLTSIKGRYYMEIDKYEFKNDVKITNPDYIINSARMDYYTNTKHAYMYGPSTVIGEDYKMYCERGYYNTVEENGYGVKNTRIDYSDRIIYGDSLFFNKATEFASATNNIKVIDTVNDGVLRGHYAEIYKAKDSVLVTKKALAISLFEKDSMYIHADTLMVTGKEDERVVRGFKDARFFKTDLSGKCDSIHTDEKTGITQLISKIPLGTPENKYSAFRPVLWNGETQMTGDTINIISNVKTEKLDSLKVWDNAFIIQKDSLSGIKFKDSLKQGYNQIKGKYLYGLFEENELKIVDIVKNAELIYYLWDDDDEFVGIDKRVCGLIQMVMLNNEVDNTTSFINVEGDIFPDSELPVNGRKFRGFYWRGDEIMHTPDDLFSEEDNNIVLPVINGVNNPIDIDNPNLAPEEITGEAENKIEEKEGDDQPTKAPTKSNKKATLPKKSPSKEKAEESSK</sequence>
<evidence type="ECO:0000259" key="2">
    <source>
        <dbReference type="Pfam" id="PF13100"/>
    </source>
</evidence>
<evidence type="ECO:0000313" key="3">
    <source>
        <dbReference type="EMBL" id="MCF8714873.1"/>
    </source>
</evidence>
<feature type="compositionally biased region" description="Basic and acidic residues" evidence="1">
    <location>
        <begin position="617"/>
        <end position="627"/>
    </location>
</feature>
<dbReference type="InterPro" id="IPR005653">
    <property type="entry name" value="OstA-like_N"/>
</dbReference>